<dbReference type="Pfam" id="PF10531">
    <property type="entry name" value="SLBB"/>
    <property type="match status" value="1"/>
</dbReference>
<dbReference type="Proteomes" id="UP000030907">
    <property type="component" value="Chromosome"/>
</dbReference>
<proteinExistence type="predicted"/>
<dbReference type="STRING" id="1515612.SKP52_10605"/>
<gene>
    <name evidence="4" type="ORF">SKP52_10605</name>
</gene>
<dbReference type="HOGENOM" id="CLU_038343_2_1_5"/>
<dbReference type="KEGG" id="sphk:SKP52_10605"/>
<dbReference type="InterPro" id="IPR049712">
    <property type="entry name" value="Poly_export"/>
</dbReference>
<feature type="domain" description="Soluble ligand binding" evidence="3">
    <location>
        <begin position="101"/>
        <end position="145"/>
    </location>
</feature>
<evidence type="ECO:0000313" key="5">
    <source>
        <dbReference type="Proteomes" id="UP000030907"/>
    </source>
</evidence>
<dbReference type="Gene3D" id="3.10.560.10">
    <property type="entry name" value="Outer membrane lipoprotein wza domain like"/>
    <property type="match status" value="1"/>
</dbReference>
<name>A0A0A7PFZ3_9SPHN</name>
<evidence type="ECO:0000313" key="4">
    <source>
        <dbReference type="EMBL" id="AJA09026.1"/>
    </source>
</evidence>
<dbReference type="AlphaFoldDB" id="A0A0A7PFZ3"/>
<dbReference type="Pfam" id="PF02563">
    <property type="entry name" value="Poly_export"/>
    <property type="match status" value="1"/>
</dbReference>
<keyword evidence="1" id="KW-0732">Signal</keyword>
<dbReference type="InterPro" id="IPR003715">
    <property type="entry name" value="Poly_export_N"/>
</dbReference>
<accession>A0A0A7PFZ3</accession>
<organism evidence="4 5">
    <name type="scientific">Sphingopyxis fribergensis</name>
    <dbReference type="NCBI Taxonomy" id="1515612"/>
    <lineage>
        <taxon>Bacteria</taxon>
        <taxon>Pseudomonadati</taxon>
        <taxon>Pseudomonadota</taxon>
        <taxon>Alphaproteobacteria</taxon>
        <taxon>Sphingomonadales</taxon>
        <taxon>Sphingomonadaceae</taxon>
        <taxon>Sphingopyxis</taxon>
    </lineage>
</organism>
<sequence>MTVIDSLPEPVARLESGQSTPFKLGADDVVAVRVFGSPDASIESVRIDKSGRLSVPVAGVINAGGLSIEELEAQIVARLRANYFRNPQVSVSLLEVESAKLTVDGQVGKPGLHPVVPNMTLIQAIATAEGTTENARLSEVVIFRTVNDQKYAALYDLQAIRRGNYADPAVFANDKIVVGDSSARRLFRDFIQIIPLLTTPIIVAFQK</sequence>
<dbReference type="InterPro" id="IPR019554">
    <property type="entry name" value="Soluble_ligand-bd"/>
</dbReference>
<protein>
    <submittedName>
        <fullName evidence="4">Polysaccharide export protein</fullName>
    </submittedName>
</protein>
<dbReference type="Gene3D" id="3.30.1950.10">
    <property type="entry name" value="wza like domain"/>
    <property type="match status" value="1"/>
</dbReference>
<dbReference type="PANTHER" id="PTHR33619:SF3">
    <property type="entry name" value="POLYSACCHARIDE EXPORT PROTEIN GFCE-RELATED"/>
    <property type="match status" value="1"/>
</dbReference>
<feature type="domain" description="Polysaccharide export protein N-terminal" evidence="2">
    <location>
        <begin position="18"/>
        <end position="93"/>
    </location>
</feature>
<reference evidence="4 5" key="1">
    <citation type="journal article" date="2015" name="Int. J. Syst. Evol. Microbiol.">
        <title>Description of Sphingopyxis fribergensis sp. nov. - a soil bacterium with the ability to degrade styrene and phenylacetic acid.</title>
        <authorList>
            <person name="Oelschlagel M."/>
            <person name="Ruckert C."/>
            <person name="Kalinowski J."/>
            <person name="Schmidt G."/>
            <person name="Schlomann M."/>
            <person name="Tischler D."/>
        </authorList>
    </citation>
    <scope>NUCLEOTIDE SEQUENCE [LARGE SCALE GENOMIC DNA]</scope>
    <source>
        <strain evidence="4 5">Kp5.2</strain>
    </source>
</reference>
<dbReference type="PANTHER" id="PTHR33619">
    <property type="entry name" value="POLYSACCHARIDE EXPORT PROTEIN GFCE-RELATED"/>
    <property type="match status" value="1"/>
</dbReference>
<keyword evidence="5" id="KW-1185">Reference proteome</keyword>
<dbReference type="RefSeq" id="WP_228383891.1">
    <property type="nucleotide sequence ID" value="NZ_CP009122.1"/>
</dbReference>
<evidence type="ECO:0000259" key="2">
    <source>
        <dbReference type="Pfam" id="PF02563"/>
    </source>
</evidence>
<evidence type="ECO:0000256" key="1">
    <source>
        <dbReference type="ARBA" id="ARBA00022729"/>
    </source>
</evidence>
<dbReference type="GO" id="GO:0015159">
    <property type="term" value="F:polysaccharide transmembrane transporter activity"/>
    <property type="evidence" value="ECO:0007669"/>
    <property type="project" value="InterPro"/>
</dbReference>
<evidence type="ECO:0000259" key="3">
    <source>
        <dbReference type="Pfam" id="PF10531"/>
    </source>
</evidence>
<dbReference type="EMBL" id="CP009122">
    <property type="protein sequence ID" value="AJA09026.1"/>
    <property type="molecule type" value="Genomic_DNA"/>
</dbReference>